<name>A0A1A9RJB9_EIKCO</name>
<dbReference type="EMBL" id="LXSF01000001">
    <property type="protein sequence ID" value="OAM18200.1"/>
    <property type="molecule type" value="Genomic_DNA"/>
</dbReference>
<accession>A0A1A9RJB9</accession>
<comment type="caution">
    <text evidence="1">The sequence shown here is derived from an EMBL/GenBank/DDBJ whole genome shotgun (WGS) entry which is preliminary data.</text>
</comment>
<sequence>MVFLPQDGSLRAARVMIYAGSIGRKPSESFTAAVRGQVNDVVAQYAQSNERIRPAMLRRIRARDGVSGELWRFTGYSNGGQELVAYLPGSRSVNYFVAQIPAQADAAAVETALLALAASYHERPSCPPCRGEGCASE</sequence>
<organism evidence="1 2">
    <name type="scientific">Eikenella corrodens</name>
    <dbReference type="NCBI Taxonomy" id="539"/>
    <lineage>
        <taxon>Bacteria</taxon>
        <taxon>Pseudomonadati</taxon>
        <taxon>Pseudomonadota</taxon>
        <taxon>Betaproteobacteria</taxon>
        <taxon>Neisseriales</taxon>
        <taxon>Neisseriaceae</taxon>
        <taxon>Eikenella</taxon>
    </lineage>
</organism>
<reference evidence="2" key="1">
    <citation type="submission" date="2016-05" db="EMBL/GenBank/DDBJ databases">
        <title>Draft genome of Corynebacterium afermentans subsp. afermentans LCDC 88199T.</title>
        <authorList>
            <person name="Bernier A.-M."/>
            <person name="Bernard K."/>
        </authorList>
    </citation>
    <scope>NUCLEOTIDE SEQUENCE [LARGE SCALE GENOMIC DNA]</scope>
    <source>
        <strain evidence="2">NML01-0328</strain>
    </source>
</reference>
<evidence type="ECO:0000313" key="1">
    <source>
        <dbReference type="EMBL" id="OAM18200.1"/>
    </source>
</evidence>
<protein>
    <submittedName>
        <fullName evidence="1">Uncharacterized protein</fullName>
    </submittedName>
</protein>
<evidence type="ECO:0000313" key="2">
    <source>
        <dbReference type="Proteomes" id="UP000078003"/>
    </source>
</evidence>
<dbReference type="Proteomes" id="UP000078003">
    <property type="component" value="Unassembled WGS sequence"/>
</dbReference>
<dbReference type="AlphaFoldDB" id="A0A1A9RJB9"/>
<gene>
    <name evidence="1" type="ORF">A7P85_00505</name>
</gene>
<proteinExistence type="predicted"/>